<dbReference type="PANTHER" id="PTHR10584:SF166">
    <property type="entry name" value="RIBOKINASE"/>
    <property type="match status" value="1"/>
</dbReference>
<proteinExistence type="inferred from homology"/>
<dbReference type="OrthoDB" id="7946249at2"/>
<dbReference type="PROSITE" id="PS00583">
    <property type="entry name" value="PFKB_KINASES_1"/>
    <property type="match status" value="1"/>
</dbReference>
<dbReference type="Proteomes" id="UP000198253">
    <property type="component" value="Chromosome I"/>
</dbReference>
<dbReference type="PRINTS" id="PR00990">
    <property type="entry name" value="RIBOKINASE"/>
</dbReference>
<dbReference type="PANTHER" id="PTHR10584">
    <property type="entry name" value="SUGAR KINASE"/>
    <property type="match status" value="1"/>
</dbReference>
<feature type="domain" description="Carbohydrate kinase PfkB" evidence="5">
    <location>
        <begin position="5"/>
        <end position="293"/>
    </location>
</feature>
<keyword evidence="2 4" id="KW-0808">Transferase</keyword>
<protein>
    <submittedName>
        <fullName evidence="6">Ribokinase</fullName>
    </submittedName>
</protein>
<keyword evidence="7" id="KW-1185">Reference proteome</keyword>
<name>A0A1C4ZN69_MICEC</name>
<gene>
    <name evidence="6" type="ORF">GA0070618_5504</name>
</gene>
<evidence type="ECO:0000256" key="2">
    <source>
        <dbReference type="ARBA" id="ARBA00022679"/>
    </source>
</evidence>
<dbReference type="Gene3D" id="3.40.1190.20">
    <property type="match status" value="1"/>
</dbReference>
<dbReference type="GO" id="GO:0006796">
    <property type="term" value="P:phosphate-containing compound metabolic process"/>
    <property type="evidence" value="ECO:0007669"/>
    <property type="project" value="UniProtKB-ARBA"/>
</dbReference>
<dbReference type="PROSITE" id="PS00584">
    <property type="entry name" value="PFKB_KINASES_2"/>
    <property type="match status" value="1"/>
</dbReference>
<dbReference type="InParanoid" id="A0A1C4ZN69"/>
<reference evidence="7" key="1">
    <citation type="submission" date="2016-06" db="EMBL/GenBank/DDBJ databases">
        <authorList>
            <person name="Varghese N."/>
            <person name="Submissions Spin"/>
        </authorList>
    </citation>
    <scope>NUCLEOTIDE SEQUENCE [LARGE SCALE GENOMIC DNA]</scope>
    <source>
        <strain evidence="7">DSM 43816</strain>
    </source>
</reference>
<evidence type="ECO:0000313" key="6">
    <source>
        <dbReference type="EMBL" id="SCF34329.1"/>
    </source>
</evidence>
<evidence type="ECO:0000313" key="7">
    <source>
        <dbReference type="Proteomes" id="UP000198253"/>
    </source>
</evidence>
<dbReference type="SUPFAM" id="SSF53613">
    <property type="entry name" value="Ribokinase-like"/>
    <property type="match status" value="1"/>
</dbReference>
<dbReference type="InterPro" id="IPR011611">
    <property type="entry name" value="PfkB_dom"/>
</dbReference>
<organism evidence="6 7">
    <name type="scientific">Micromonospora echinospora</name>
    <name type="common">Micromonospora purpurea</name>
    <dbReference type="NCBI Taxonomy" id="1877"/>
    <lineage>
        <taxon>Bacteria</taxon>
        <taxon>Bacillati</taxon>
        <taxon>Actinomycetota</taxon>
        <taxon>Actinomycetes</taxon>
        <taxon>Micromonosporales</taxon>
        <taxon>Micromonosporaceae</taxon>
        <taxon>Micromonospora</taxon>
    </lineage>
</organism>
<evidence type="ECO:0000256" key="1">
    <source>
        <dbReference type="ARBA" id="ARBA00010688"/>
    </source>
</evidence>
<sequence length="309" mass="31338">MTNVDVMVVGQIARDLVLQVDEVPDAGGTAPVRRRRELLGGKGANQAVGLAQLGVRVGLLGVVGDDEVGRALLAQARADGIDVASVVRRDGTSTGLIVDVVDAGARWRYLEDLPEPVLLTEADVSAAVDALTTARAVVVQLQQPPAAALAAARLARDAGRLVVLDGAPAPEAADDLLATATVLRADSQETALLTGREPADAAGGLRAARDLLTRGPALVAVEVDGVGNAFAWPDDEVFVPLSETTTVDTTGAGDAFVAALTAGLLRDEPRDRLVRLAVAAAGATVGSPGGRPALTAAAIAAQMARIPTG</sequence>
<dbReference type="EMBL" id="LT607413">
    <property type="protein sequence ID" value="SCF34329.1"/>
    <property type="molecule type" value="Genomic_DNA"/>
</dbReference>
<dbReference type="GO" id="GO:0016301">
    <property type="term" value="F:kinase activity"/>
    <property type="evidence" value="ECO:0007669"/>
    <property type="project" value="UniProtKB-KW"/>
</dbReference>
<accession>A0A1C4ZN69</accession>
<dbReference type="InterPro" id="IPR002173">
    <property type="entry name" value="Carboh/pur_kinase_PfkB_CS"/>
</dbReference>
<dbReference type="InterPro" id="IPR029056">
    <property type="entry name" value="Ribokinase-like"/>
</dbReference>
<evidence type="ECO:0000256" key="4">
    <source>
        <dbReference type="RuleBase" id="RU003704"/>
    </source>
</evidence>
<dbReference type="InterPro" id="IPR002139">
    <property type="entry name" value="Ribo/fructo_kinase"/>
</dbReference>
<dbReference type="Pfam" id="PF00294">
    <property type="entry name" value="PfkB"/>
    <property type="match status" value="1"/>
</dbReference>
<keyword evidence="3 4" id="KW-0418">Kinase</keyword>
<comment type="similarity">
    <text evidence="1 4">Belongs to the carbohydrate kinase PfkB family.</text>
</comment>
<dbReference type="RefSeq" id="WP_088984176.1">
    <property type="nucleotide sequence ID" value="NZ_LT607413.1"/>
</dbReference>
<dbReference type="AlphaFoldDB" id="A0A1C4ZN69"/>
<evidence type="ECO:0000256" key="3">
    <source>
        <dbReference type="ARBA" id="ARBA00022777"/>
    </source>
</evidence>
<evidence type="ECO:0000259" key="5">
    <source>
        <dbReference type="Pfam" id="PF00294"/>
    </source>
</evidence>